<dbReference type="Proteomes" id="UP000607653">
    <property type="component" value="Unassembled WGS sequence"/>
</dbReference>
<protein>
    <submittedName>
        <fullName evidence="1">Uncharacterized protein</fullName>
    </submittedName>
</protein>
<evidence type="ECO:0000313" key="2">
    <source>
        <dbReference type="Proteomes" id="UP000607653"/>
    </source>
</evidence>
<gene>
    <name evidence="1" type="ORF">HUJ06_029537</name>
</gene>
<comment type="caution">
    <text evidence="1">The sequence shown here is derived from an EMBL/GenBank/DDBJ whole genome shotgun (WGS) entry which is preliminary data.</text>
</comment>
<dbReference type="AlphaFoldDB" id="A0A822Y9Y1"/>
<dbReference type="EMBL" id="DUZY01000002">
    <property type="protein sequence ID" value="DAD28069.1"/>
    <property type="molecule type" value="Genomic_DNA"/>
</dbReference>
<sequence>MRKRVLKTMLNITGLEPEFHNEVKGVLYNNLTEDMAPDGIQ</sequence>
<keyword evidence="2" id="KW-1185">Reference proteome</keyword>
<reference evidence="1 2" key="1">
    <citation type="journal article" date="2020" name="Mol. Biol. Evol.">
        <title>Distinct Expression and Methylation Patterns for Genes with Different Fates following a Single Whole-Genome Duplication in Flowering Plants.</title>
        <authorList>
            <person name="Shi T."/>
            <person name="Rahmani R.S."/>
            <person name="Gugger P.F."/>
            <person name="Wang M."/>
            <person name="Li H."/>
            <person name="Zhang Y."/>
            <person name="Li Z."/>
            <person name="Wang Q."/>
            <person name="Van de Peer Y."/>
            <person name="Marchal K."/>
            <person name="Chen J."/>
        </authorList>
    </citation>
    <scope>NUCLEOTIDE SEQUENCE [LARGE SCALE GENOMIC DNA]</scope>
    <source>
        <tissue evidence="1">Leaf</tissue>
    </source>
</reference>
<proteinExistence type="predicted"/>
<accession>A0A822Y9Y1</accession>
<organism evidence="1 2">
    <name type="scientific">Nelumbo nucifera</name>
    <name type="common">Sacred lotus</name>
    <dbReference type="NCBI Taxonomy" id="4432"/>
    <lineage>
        <taxon>Eukaryota</taxon>
        <taxon>Viridiplantae</taxon>
        <taxon>Streptophyta</taxon>
        <taxon>Embryophyta</taxon>
        <taxon>Tracheophyta</taxon>
        <taxon>Spermatophyta</taxon>
        <taxon>Magnoliopsida</taxon>
        <taxon>Proteales</taxon>
        <taxon>Nelumbonaceae</taxon>
        <taxon>Nelumbo</taxon>
    </lineage>
</organism>
<name>A0A822Y9Y1_NELNU</name>
<evidence type="ECO:0000313" key="1">
    <source>
        <dbReference type="EMBL" id="DAD28069.1"/>
    </source>
</evidence>